<dbReference type="InterPro" id="IPR011990">
    <property type="entry name" value="TPR-like_helical_dom_sf"/>
</dbReference>
<dbReference type="Pfam" id="PF08238">
    <property type="entry name" value="Sel1"/>
    <property type="match status" value="3"/>
</dbReference>
<evidence type="ECO:0000256" key="2">
    <source>
        <dbReference type="SAM" id="MobiDB-lite"/>
    </source>
</evidence>
<feature type="region of interest" description="Disordered" evidence="2">
    <location>
        <begin position="1"/>
        <end position="29"/>
    </location>
</feature>
<protein>
    <recommendedName>
        <fullName evidence="3">U-box domain-containing protein</fullName>
    </recommendedName>
</protein>
<dbReference type="SMART" id="SM00671">
    <property type="entry name" value="SEL1"/>
    <property type="match status" value="3"/>
</dbReference>
<organism evidence="4">
    <name type="scientific">Pelagomonas calceolata</name>
    <dbReference type="NCBI Taxonomy" id="35677"/>
    <lineage>
        <taxon>Eukaryota</taxon>
        <taxon>Sar</taxon>
        <taxon>Stramenopiles</taxon>
        <taxon>Ochrophyta</taxon>
        <taxon>Pelagophyceae</taxon>
        <taxon>Pelagomonadales</taxon>
        <taxon>Pelagomonadaceae</taxon>
        <taxon>Pelagomonas</taxon>
    </lineage>
</organism>
<dbReference type="SUPFAM" id="SSF57850">
    <property type="entry name" value="RING/U-box"/>
    <property type="match status" value="1"/>
</dbReference>
<dbReference type="InterPro" id="IPR013083">
    <property type="entry name" value="Znf_RING/FYVE/PHD"/>
</dbReference>
<sequence length="280" mass="30530">MAEPTQKRSRDADADATEDASHREKKMRESINGAAAELLCPITLKLPIQPVMAEDGKIYEEKAIRDWFAKKREREELPTSPSTGAVIGTKLLPAVQVRNTIESLIQTGAIEGELAEAWQKDSAKKLAEETWVKEMRAKAEGGDGDAMYWLGLAYDTGSKGLAEDEAQARAWYERSAAARDPRGLATFGCFLLDGIGGPQDNVFGIMNLAQAAELGSDYGAYILGHAFFSGDGLPKDPVRARYWLKKAVDGECEFKLLFHDDRSAAEQMLEALESGGGVIS</sequence>
<accession>A0A7S3ZVD7</accession>
<dbReference type="GO" id="GO:0004842">
    <property type="term" value="F:ubiquitin-protein transferase activity"/>
    <property type="evidence" value="ECO:0007669"/>
    <property type="project" value="InterPro"/>
</dbReference>
<dbReference type="SUPFAM" id="SSF81901">
    <property type="entry name" value="HCP-like"/>
    <property type="match status" value="1"/>
</dbReference>
<proteinExistence type="inferred from homology"/>
<dbReference type="PANTHER" id="PTHR11102:SF160">
    <property type="entry name" value="ERAD-ASSOCIATED E3 UBIQUITIN-PROTEIN LIGASE COMPONENT HRD3"/>
    <property type="match status" value="1"/>
</dbReference>
<dbReference type="InterPro" id="IPR006597">
    <property type="entry name" value="Sel1-like"/>
</dbReference>
<gene>
    <name evidence="4" type="ORF">PCAL00307_LOCUS10632</name>
</gene>
<dbReference type="EMBL" id="HBIW01012384">
    <property type="protein sequence ID" value="CAE0695196.1"/>
    <property type="molecule type" value="Transcribed_RNA"/>
</dbReference>
<evidence type="ECO:0000259" key="3">
    <source>
        <dbReference type="SMART" id="SM00504"/>
    </source>
</evidence>
<evidence type="ECO:0000256" key="1">
    <source>
        <dbReference type="ARBA" id="ARBA00038101"/>
    </source>
</evidence>
<evidence type="ECO:0000313" key="4">
    <source>
        <dbReference type="EMBL" id="CAE0695196.1"/>
    </source>
</evidence>
<dbReference type="GO" id="GO:0016567">
    <property type="term" value="P:protein ubiquitination"/>
    <property type="evidence" value="ECO:0007669"/>
    <property type="project" value="InterPro"/>
</dbReference>
<feature type="domain" description="U-box" evidence="3">
    <location>
        <begin position="37"/>
        <end position="104"/>
    </location>
</feature>
<dbReference type="InterPro" id="IPR003613">
    <property type="entry name" value="Ubox_domain"/>
</dbReference>
<dbReference type="Gene3D" id="3.30.40.10">
    <property type="entry name" value="Zinc/RING finger domain, C3HC4 (zinc finger)"/>
    <property type="match status" value="1"/>
</dbReference>
<reference evidence="4" key="1">
    <citation type="submission" date="2021-01" db="EMBL/GenBank/DDBJ databases">
        <authorList>
            <person name="Corre E."/>
            <person name="Pelletier E."/>
            <person name="Niang G."/>
            <person name="Scheremetjew M."/>
            <person name="Finn R."/>
            <person name="Kale V."/>
            <person name="Holt S."/>
            <person name="Cochrane G."/>
            <person name="Meng A."/>
            <person name="Brown T."/>
            <person name="Cohen L."/>
        </authorList>
    </citation>
    <scope>NUCLEOTIDE SEQUENCE</scope>
    <source>
        <strain evidence="4">CCMP1756</strain>
    </source>
</reference>
<dbReference type="Gene3D" id="1.25.40.10">
    <property type="entry name" value="Tetratricopeptide repeat domain"/>
    <property type="match status" value="1"/>
</dbReference>
<name>A0A7S3ZVD7_9STRA</name>
<dbReference type="PANTHER" id="PTHR11102">
    <property type="entry name" value="SEL-1-LIKE PROTEIN"/>
    <property type="match status" value="1"/>
</dbReference>
<dbReference type="InterPro" id="IPR050767">
    <property type="entry name" value="Sel1_AlgK"/>
</dbReference>
<dbReference type="Pfam" id="PF04564">
    <property type="entry name" value="U-box"/>
    <property type="match status" value="1"/>
</dbReference>
<dbReference type="SMART" id="SM00504">
    <property type="entry name" value="Ubox"/>
    <property type="match status" value="1"/>
</dbReference>
<dbReference type="AlphaFoldDB" id="A0A7S3ZVD7"/>
<comment type="similarity">
    <text evidence="1">Belongs to the sel-1 family.</text>
</comment>